<proteinExistence type="predicted"/>
<organism evidence="1 2">
    <name type="scientific">Kuenenia stuttgartiensis</name>
    <dbReference type="NCBI Taxonomy" id="174633"/>
    <lineage>
        <taxon>Bacteria</taxon>
        <taxon>Pseudomonadati</taxon>
        <taxon>Planctomycetota</taxon>
        <taxon>Candidatus Brocadiia</taxon>
        <taxon>Candidatus Brocadiales</taxon>
        <taxon>Candidatus Brocadiaceae</taxon>
        <taxon>Candidatus Kuenenia</taxon>
    </lineage>
</organism>
<sequence length="51" mass="5921">MKLLSPFFYGGIQYAKIMERNSFGIIHVRASRGEKHNRQINSGRKKEAKRA</sequence>
<dbReference type="Proteomes" id="UP000501926">
    <property type="component" value="Chromosome"/>
</dbReference>
<name>A0A6G7GXZ2_KUEST</name>
<evidence type="ECO:0000313" key="1">
    <source>
        <dbReference type="EMBL" id="QII14224.1"/>
    </source>
</evidence>
<dbReference type="AlphaFoldDB" id="A0A6G7GXZ2"/>
<reference evidence="1 2" key="1">
    <citation type="submission" date="2020-02" db="EMBL/GenBank/DDBJ databases">
        <title>Newly sequenced genome of strain CSTR1 showed variability in Candidatus Kuenenia stuttgartiensis genomes.</title>
        <authorList>
            <person name="Ding C."/>
            <person name="Adrian L."/>
        </authorList>
    </citation>
    <scope>NUCLEOTIDE SEQUENCE [LARGE SCALE GENOMIC DNA]</scope>
    <source>
        <strain evidence="1 2">CSTR1</strain>
    </source>
</reference>
<accession>A0A6G7GXZ2</accession>
<gene>
    <name evidence="1" type="ORF">KsCSTR_48470</name>
</gene>
<evidence type="ECO:0000313" key="2">
    <source>
        <dbReference type="Proteomes" id="UP000501926"/>
    </source>
</evidence>
<dbReference type="EMBL" id="CP049055">
    <property type="protein sequence ID" value="QII14224.1"/>
    <property type="molecule type" value="Genomic_DNA"/>
</dbReference>
<protein>
    <submittedName>
        <fullName evidence="1">Uncharacterized protein</fullName>
    </submittedName>
</protein>